<feature type="chain" id="PRO_5023100885" description="PEP-CTERM protein-sorting domain-containing protein" evidence="1">
    <location>
        <begin position="19"/>
        <end position="235"/>
    </location>
</feature>
<sequence length="235" mass="24627" precursor="true">MRLPCIAVLLVIPSMTHAAIIDTFSVGTQGVVANAADNNVRSDLNGLDSSQVLDGRRALTIQGEISLGLIVAAVDTSGGGMLSYASNNPVFTNAFDGRLLLTHVPGDRINTFDLSPFSSQFYIVDFNQAFFGGNGPLDATVRVSSPSGSDFTVFSIPESVTPFRVAVPMSELAGADLSDAYSLTLDINGIPSTASFEISEIRFATSVPEPSGCVALCCMAVGGIASFYKRRSQNG</sequence>
<dbReference type="EMBL" id="SJPV01000002">
    <property type="protein sequence ID" value="TWU40539.1"/>
    <property type="molecule type" value="Genomic_DNA"/>
</dbReference>
<dbReference type="Proteomes" id="UP000319143">
    <property type="component" value="Unassembled WGS sequence"/>
</dbReference>
<organism evidence="2 3">
    <name type="scientific">Novipirellula artificiosorum</name>
    <dbReference type="NCBI Taxonomy" id="2528016"/>
    <lineage>
        <taxon>Bacteria</taxon>
        <taxon>Pseudomonadati</taxon>
        <taxon>Planctomycetota</taxon>
        <taxon>Planctomycetia</taxon>
        <taxon>Pirellulales</taxon>
        <taxon>Pirellulaceae</taxon>
        <taxon>Novipirellula</taxon>
    </lineage>
</organism>
<evidence type="ECO:0000256" key="1">
    <source>
        <dbReference type="SAM" id="SignalP"/>
    </source>
</evidence>
<gene>
    <name evidence="2" type="ORF">Poly41_13720</name>
</gene>
<reference evidence="2 3" key="1">
    <citation type="submission" date="2019-02" db="EMBL/GenBank/DDBJ databases">
        <title>Deep-cultivation of Planctomycetes and their phenomic and genomic characterization uncovers novel biology.</title>
        <authorList>
            <person name="Wiegand S."/>
            <person name="Jogler M."/>
            <person name="Boedeker C."/>
            <person name="Pinto D."/>
            <person name="Vollmers J."/>
            <person name="Rivas-Marin E."/>
            <person name="Kohn T."/>
            <person name="Peeters S.H."/>
            <person name="Heuer A."/>
            <person name="Rast P."/>
            <person name="Oberbeckmann S."/>
            <person name="Bunk B."/>
            <person name="Jeske O."/>
            <person name="Meyerdierks A."/>
            <person name="Storesund J.E."/>
            <person name="Kallscheuer N."/>
            <person name="Luecker S."/>
            <person name="Lage O.M."/>
            <person name="Pohl T."/>
            <person name="Merkel B.J."/>
            <person name="Hornburger P."/>
            <person name="Mueller R.-W."/>
            <person name="Bruemmer F."/>
            <person name="Labrenz M."/>
            <person name="Spormann A.M."/>
            <person name="Op Den Camp H."/>
            <person name="Overmann J."/>
            <person name="Amann R."/>
            <person name="Jetten M.S.M."/>
            <person name="Mascher T."/>
            <person name="Medema M.H."/>
            <person name="Devos D.P."/>
            <person name="Kaster A.-K."/>
            <person name="Ovreas L."/>
            <person name="Rohde M."/>
            <person name="Galperin M.Y."/>
            <person name="Jogler C."/>
        </authorList>
    </citation>
    <scope>NUCLEOTIDE SEQUENCE [LARGE SCALE GENOMIC DNA]</scope>
    <source>
        <strain evidence="2 3">Poly41</strain>
    </source>
</reference>
<feature type="signal peptide" evidence="1">
    <location>
        <begin position="1"/>
        <end position="18"/>
    </location>
</feature>
<evidence type="ECO:0000313" key="3">
    <source>
        <dbReference type="Proteomes" id="UP000319143"/>
    </source>
</evidence>
<keyword evidence="3" id="KW-1185">Reference proteome</keyword>
<keyword evidence="1" id="KW-0732">Signal</keyword>
<accession>A0A5C6E073</accession>
<protein>
    <recommendedName>
        <fullName evidence="4">PEP-CTERM protein-sorting domain-containing protein</fullName>
    </recommendedName>
</protein>
<evidence type="ECO:0000313" key="2">
    <source>
        <dbReference type="EMBL" id="TWU40539.1"/>
    </source>
</evidence>
<dbReference type="OrthoDB" id="507484at2"/>
<evidence type="ECO:0008006" key="4">
    <source>
        <dbReference type="Google" id="ProtNLM"/>
    </source>
</evidence>
<proteinExistence type="predicted"/>
<dbReference type="AlphaFoldDB" id="A0A5C6E073"/>
<name>A0A5C6E073_9BACT</name>
<comment type="caution">
    <text evidence="2">The sequence shown here is derived from an EMBL/GenBank/DDBJ whole genome shotgun (WGS) entry which is preliminary data.</text>
</comment>
<dbReference type="RefSeq" id="WP_146525137.1">
    <property type="nucleotide sequence ID" value="NZ_SJPV01000002.1"/>
</dbReference>